<dbReference type="EMBL" id="BKCJ011451532">
    <property type="protein sequence ID" value="GFD34853.1"/>
    <property type="molecule type" value="Genomic_DNA"/>
</dbReference>
<gene>
    <name evidence="1" type="ORF">Tci_906822</name>
</gene>
<organism evidence="1">
    <name type="scientific">Tanacetum cinerariifolium</name>
    <name type="common">Dalmatian daisy</name>
    <name type="synonym">Chrysanthemum cinerariifolium</name>
    <dbReference type="NCBI Taxonomy" id="118510"/>
    <lineage>
        <taxon>Eukaryota</taxon>
        <taxon>Viridiplantae</taxon>
        <taxon>Streptophyta</taxon>
        <taxon>Embryophyta</taxon>
        <taxon>Tracheophyta</taxon>
        <taxon>Spermatophyta</taxon>
        <taxon>Magnoliopsida</taxon>
        <taxon>eudicotyledons</taxon>
        <taxon>Gunneridae</taxon>
        <taxon>Pentapetalae</taxon>
        <taxon>asterids</taxon>
        <taxon>campanulids</taxon>
        <taxon>Asterales</taxon>
        <taxon>Asteraceae</taxon>
        <taxon>Asteroideae</taxon>
        <taxon>Anthemideae</taxon>
        <taxon>Anthemidinae</taxon>
        <taxon>Tanacetum</taxon>
    </lineage>
</organism>
<sequence>FSDNHDSCVLEFINNVNARVKSKSVKETVKRKIWKPTEKVFTNIGYIWRPNGRKFTIVGNACPLTRITTTDTMPLRKPIAIESNPPKPVVTLVYSRKPKESRNNVPRSKSKINKYLFAKNKEPNKSWGSTVSNVPSSSIDECRLSKLFSGIWTLAAPST</sequence>
<name>A0A699VKH9_TANCI</name>
<reference evidence="1" key="1">
    <citation type="journal article" date="2019" name="Sci. Rep.">
        <title>Draft genome of Tanacetum cinerariifolium, the natural source of mosquito coil.</title>
        <authorList>
            <person name="Yamashiro T."/>
            <person name="Shiraishi A."/>
            <person name="Satake H."/>
            <person name="Nakayama K."/>
        </authorList>
    </citation>
    <scope>NUCLEOTIDE SEQUENCE</scope>
</reference>
<accession>A0A699VKH9</accession>
<feature type="non-terminal residue" evidence="1">
    <location>
        <position position="1"/>
    </location>
</feature>
<comment type="caution">
    <text evidence="1">The sequence shown here is derived from an EMBL/GenBank/DDBJ whole genome shotgun (WGS) entry which is preliminary data.</text>
</comment>
<evidence type="ECO:0000313" key="1">
    <source>
        <dbReference type="EMBL" id="GFD34853.1"/>
    </source>
</evidence>
<dbReference type="AlphaFoldDB" id="A0A699VKH9"/>
<protein>
    <submittedName>
        <fullName evidence="1">Uncharacterized protein</fullName>
    </submittedName>
</protein>
<proteinExistence type="predicted"/>